<accession>A0AAN9PQB7</accession>
<dbReference type="AlphaFoldDB" id="A0AAN9PQB7"/>
<proteinExistence type="predicted"/>
<keyword evidence="2" id="KW-1185">Reference proteome</keyword>
<name>A0AAN9PQB7_CANGL</name>
<comment type="caution">
    <text evidence="1">The sequence shown here is derived from an EMBL/GenBank/DDBJ whole genome shotgun (WGS) entry which is preliminary data.</text>
</comment>
<organism evidence="1 2">
    <name type="scientific">Canavalia gladiata</name>
    <name type="common">Sword bean</name>
    <name type="synonym">Dolichos gladiatus</name>
    <dbReference type="NCBI Taxonomy" id="3824"/>
    <lineage>
        <taxon>Eukaryota</taxon>
        <taxon>Viridiplantae</taxon>
        <taxon>Streptophyta</taxon>
        <taxon>Embryophyta</taxon>
        <taxon>Tracheophyta</taxon>
        <taxon>Spermatophyta</taxon>
        <taxon>Magnoliopsida</taxon>
        <taxon>eudicotyledons</taxon>
        <taxon>Gunneridae</taxon>
        <taxon>Pentapetalae</taxon>
        <taxon>rosids</taxon>
        <taxon>fabids</taxon>
        <taxon>Fabales</taxon>
        <taxon>Fabaceae</taxon>
        <taxon>Papilionoideae</taxon>
        <taxon>50 kb inversion clade</taxon>
        <taxon>NPAAA clade</taxon>
        <taxon>indigoferoid/millettioid clade</taxon>
        <taxon>Phaseoleae</taxon>
        <taxon>Canavalia</taxon>
    </lineage>
</organism>
<reference evidence="1 2" key="1">
    <citation type="submission" date="2024-01" db="EMBL/GenBank/DDBJ databases">
        <title>The genomes of 5 underutilized Papilionoideae crops provide insights into root nodulation and disease resistanc.</title>
        <authorList>
            <person name="Jiang F."/>
        </authorList>
    </citation>
    <scope>NUCLEOTIDE SEQUENCE [LARGE SCALE GENOMIC DNA]</scope>
    <source>
        <strain evidence="1">LVBAO_FW01</strain>
        <tissue evidence="1">Leaves</tissue>
    </source>
</reference>
<dbReference type="EMBL" id="JAYMYQ010000011">
    <property type="protein sequence ID" value="KAK7306062.1"/>
    <property type="molecule type" value="Genomic_DNA"/>
</dbReference>
<evidence type="ECO:0000313" key="1">
    <source>
        <dbReference type="EMBL" id="KAK7306062.1"/>
    </source>
</evidence>
<protein>
    <submittedName>
        <fullName evidence="1">Uncharacterized protein</fullName>
    </submittedName>
</protein>
<dbReference type="Proteomes" id="UP001367508">
    <property type="component" value="Unassembled WGS sequence"/>
</dbReference>
<sequence length="237" mass="25978">MSTHVACSGNSGCAWASHWLNYLEIFVLDFTGLKWANFFFGVECSLTLAPIFECKGGLMHVIGTIWARFLGTPTAIILAWMSASALTCKSLPHKITVVTKPVFIFAKIQGGDGISLIKARDSEGICKITSFLSCQQISTWHLDRSNEIITKTVLSTPLSHVSLQGQGCGTACMLMGSSELPLQDSVRCNNIKPAIRSTGQITDSAFELQSHTKLEREIRLLRGYITLSTSKQNNVIY</sequence>
<gene>
    <name evidence="1" type="ORF">VNO77_43980</name>
</gene>
<evidence type="ECO:0000313" key="2">
    <source>
        <dbReference type="Proteomes" id="UP001367508"/>
    </source>
</evidence>